<reference evidence="2" key="1">
    <citation type="journal article" date="2005" name="Nature">
        <title>The map-based sequence of the rice genome.</title>
        <authorList>
            <consortium name="International rice genome sequencing project (IRGSP)"/>
            <person name="Matsumoto T."/>
            <person name="Wu J."/>
            <person name="Kanamori H."/>
            <person name="Katayose Y."/>
            <person name="Fujisawa M."/>
            <person name="Namiki N."/>
            <person name="Mizuno H."/>
            <person name="Yamamoto K."/>
            <person name="Antonio B.A."/>
            <person name="Baba T."/>
            <person name="Sakata K."/>
            <person name="Nagamura Y."/>
            <person name="Aoki H."/>
            <person name="Arikawa K."/>
            <person name="Arita K."/>
            <person name="Bito T."/>
            <person name="Chiden Y."/>
            <person name="Fujitsuka N."/>
            <person name="Fukunaka R."/>
            <person name="Hamada M."/>
            <person name="Harada C."/>
            <person name="Hayashi A."/>
            <person name="Hijishita S."/>
            <person name="Honda M."/>
            <person name="Hosokawa S."/>
            <person name="Ichikawa Y."/>
            <person name="Idonuma A."/>
            <person name="Iijima M."/>
            <person name="Ikeda M."/>
            <person name="Ikeno M."/>
            <person name="Ito K."/>
            <person name="Ito S."/>
            <person name="Ito T."/>
            <person name="Ito Y."/>
            <person name="Ito Y."/>
            <person name="Iwabuchi A."/>
            <person name="Kamiya K."/>
            <person name="Karasawa W."/>
            <person name="Kurita K."/>
            <person name="Katagiri S."/>
            <person name="Kikuta A."/>
            <person name="Kobayashi H."/>
            <person name="Kobayashi N."/>
            <person name="Machita K."/>
            <person name="Maehara T."/>
            <person name="Masukawa M."/>
            <person name="Mizubayashi T."/>
            <person name="Mukai Y."/>
            <person name="Nagasaki H."/>
            <person name="Nagata Y."/>
            <person name="Naito S."/>
            <person name="Nakashima M."/>
            <person name="Nakama Y."/>
            <person name="Nakamichi Y."/>
            <person name="Nakamura M."/>
            <person name="Meguro A."/>
            <person name="Negishi M."/>
            <person name="Ohta I."/>
            <person name="Ohta T."/>
            <person name="Okamoto M."/>
            <person name="Ono N."/>
            <person name="Saji S."/>
            <person name="Sakaguchi M."/>
            <person name="Sakai K."/>
            <person name="Shibata M."/>
            <person name="Shimokawa T."/>
            <person name="Song J."/>
            <person name="Takazaki Y."/>
            <person name="Terasawa K."/>
            <person name="Tsugane M."/>
            <person name="Tsuji K."/>
            <person name="Ueda S."/>
            <person name="Waki K."/>
            <person name="Yamagata H."/>
            <person name="Yamamoto M."/>
            <person name="Yamamoto S."/>
            <person name="Yamane H."/>
            <person name="Yoshiki S."/>
            <person name="Yoshihara R."/>
            <person name="Yukawa K."/>
            <person name="Zhong H."/>
            <person name="Yano M."/>
            <person name="Yuan Q."/>
            <person name="Ouyang S."/>
            <person name="Liu J."/>
            <person name="Jones K.M."/>
            <person name="Gansberger K."/>
            <person name="Moffat K."/>
            <person name="Hill J."/>
            <person name="Bera J."/>
            <person name="Fadrosh D."/>
            <person name="Jin S."/>
            <person name="Johri S."/>
            <person name="Kim M."/>
            <person name="Overton L."/>
            <person name="Reardon M."/>
            <person name="Tsitrin T."/>
            <person name="Vuong H."/>
            <person name="Weaver B."/>
            <person name="Ciecko A."/>
            <person name="Tallon L."/>
            <person name="Jackson J."/>
            <person name="Pai G."/>
            <person name="Aken S.V."/>
            <person name="Utterback T."/>
            <person name="Reidmuller S."/>
            <person name="Feldblyum T."/>
            <person name="Hsiao J."/>
            <person name="Zismann V."/>
            <person name="Iobst S."/>
            <person name="de Vazeille A.R."/>
            <person name="Buell C.R."/>
            <person name="Ying K."/>
            <person name="Li Y."/>
            <person name="Lu T."/>
            <person name="Huang Y."/>
            <person name="Zhao Q."/>
            <person name="Feng Q."/>
            <person name="Zhang L."/>
            <person name="Zhu J."/>
            <person name="Weng Q."/>
            <person name="Mu J."/>
            <person name="Lu Y."/>
            <person name="Fan D."/>
            <person name="Liu Y."/>
            <person name="Guan J."/>
            <person name="Zhang Y."/>
            <person name="Yu S."/>
            <person name="Liu X."/>
            <person name="Zhang Y."/>
            <person name="Hong G."/>
            <person name="Han B."/>
            <person name="Choisne N."/>
            <person name="Demange N."/>
            <person name="Orjeda G."/>
            <person name="Samain S."/>
            <person name="Cattolico L."/>
            <person name="Pelletier E."/>
            <person name="Couloux A."/>
            <person name="Segurens B."/>
            <person name="Wincker P."/>
            <person name="D'Hont A."/>
            <person name="Scarpelli C."/>
            <person name="Weissenbach J."/>
            <person name="Salanoubat M."/>
            <person name="Quetier F."/>
            <person name="Yu Y."/>
            <person name="Kim H.R."/>
            <person name="Rambo T."/>
            <person name="Currie J."/>
            <person name="Collura K."/>
            <person name="Luo M."/>
            <person name="Yang T."/>
            <person name="Ammiraju J.S.S."/>
            <person name="Engler F."/>
            <person name="Soderlund C."/>
            <person name="Wing R.A."/>
            <person name="Palmer L.E."/>
            <person name="de la Bastide M."/>
            <person name="Spiegel L."/>
            <person name="Nascimento L."/>
            <person name="Zutavern T."/>
            <person name="O'Shaughnessy A."/>
            <person name="Dike S."/>
            <person name="Dedhia N."/>
            <person name="Preston R."/>
            <person name="Balija V."/>
            <person name="McCombie W.R."/>
            <person name="Chow T."/>
            <person name="Chen H."/>
            <person name="Chung M."/>
            <person name="Chen C."/>
            <person name="Shaw J."/>
            <person name="Wu H."/>
            <person name="Hsiao K."/>
            <person name="Chao Y."/>
            <person name="Chu M."/>
            <person name="Cheng C."/>
            <person name="Hour A."/>
            <person name="Lee P."/>
            <person name="Lin S."/>
            <person name="Lin Y."/>
            <person name="Liou J."/>
            <person name="Liu S."/>
            <person name="Hsing Y."/>
            <person name="Raghuvanshi S."/>
            <person name="Mohanty A."/>
            <person name="Bharti A.K."/>
            <person name="Gaur A."/>
            <person name="Gupta V."/>
            <person name="Kumar D."/>
            <person name="Ravi V."/>
            <person name="Vij S."/>
            <person name="Kapur A."/>
            <person name="Khurana P."/>
            <person name="Khurana P."/>
            <person name="Khurana J.P."/>
            <person name="Tyagi A.K."/>
            <person name="Gaikwad K."/>
            <person name="Singh A."/>
            <person name="Dalal V."/>
            <person name="Srivastava S."/>
            <person name="Dixit A."/>
            <person name="Pal A.K."/>
            <person name="Ghazi I.A."/>
            <person name="Yadav M."/>
            <person name="Pandit A."/>
            <person name="Bhargava A."/>
            <person name="Sureshbabu K."/>
            <person name="Batra K."/>
            <person name="Sharma T.R."/>
            <person name="Mohapatra T."/>
            <person name="Singh N.K."/>
            <person name="Messing J."/>
            <person name="Nelson A.B."/>
            <person name="Fuks G."/>
            <person name="Kavchok S."/>
            <person name="Keizer G."/>
            <person name="Linton E."/>
            <person name="Llaca V."/>
            <person name="Song R."/>
            <person name="Tanyolac B."/>
            <person name="Young S."/>
            <person name="Ho-Il K."/>
            <person name="Hahn J.H."/>
            <person name="Sangsakoo G."/>
            <person name="Vanavichit A."/>
            <person name="de Mattos Luiz.A.T."/>
            <person name="Zimmer P.D."/>
            <person name="Malone G."/>
            <person name="Dellagostin O."/>
            <person name="de Oliveira A.C."/>
            <person name="Bevan M."/>
            <person name="Bancroft I."/>
            <person name="Minx P."/>
            <person name="Cordum H."/>
            <person name="Wilson R."/>
            <person name="Cheng Z."/>
            <person name="Jin W."/>
            <person name="Jiang J."/>
            <person name="Leong S.A."/>
            <person name="Iwama H."/>
            <person name="Gojobori T."/>
            <person name="Itoh T."/>
            <person name="Niimura Y."/>
            <person name="Fujii Y."/>
            <person name="Habara T."/>
            <person name="Sakai H."/>
            <person name="Sato Y."/>
            <person name="Wilson G."/>
            <person name="Kumar K."/>
            <person name="McCouch S."/>
            <person name="Juretic N."/>
            <person name="Hoen D."/>
            <person name="Wright S."/>
            <person name="Bruskiewich R."/>
            <person name="Bureau T."/>
            <person name="Miyao A."/>
            <person name="Hirochika H."/>
            <person name="Nishikawa T."/>
            <person name="Kadowaki K."/>
            <person name="Sugiura M."/>
            <person name="Burr B."/>
            <person name="Sasaki T."/>
        </authorList>
    </citation>
    <scope>NUCLEOTIDE SEQUENCE [LARGE SCALE GENOMIC DNA]</scope>
    <source>
        <strain evidence="2">cv. Nipponbare</strain>
    </source>
</reference>
<dbReference type="EMBL" id="AP005156">
    <property type="protein sequence ID" value="BAC83767.1"/>
    <property type="molecule type" value="Genomic_DNA"/>
</dbReference>
<proteinExistence type="predicted"/>
<name>Q6Z5C0_ORYSJ</name>
<evidence type="ECO:0000313" key="1">
    <source>
        <dbReference type="EMBL" id="BAC83767.1"/>
    </source>
</evidence>
<accession>Q6Z5C0</accession>
<protein>
    <submittedName>
        <fullName evidence="1">Uncharacterized protein</fullName>
    </submittedName>
</protein>
<sequence length="85" mass="9017">MLGDGILFTILLTGCPNSMVSMEGMKADPLLTKTMSVASSPMAAANDFFAAMVVAPCPIAERRWSKSQELGTAKLYAVTNVLFVS</sequence>
<dbReference type="AlphaFoldDB" id="Q6Z5C0"/>
<evidence type="ECO:0000313" key="2">
    <source>
        <dbReference type="Proteomes" id="UP000000763"/>
    </source>
</evidence>
<reference evidence="2" key="2">
    <citation type="journal article" date="2008" name="Nucleic Acids Res.">
        <title>The rice annotation project database (RAP-DB): 2008 update.</title>
        <authorList>
            <consortium name="The rice annotation project (RAP)"/>
        </authorList>
    </citation>
    <scope>GENOME REANNOTATION</scope>
    <source>
        <strain evidence="2">cv. Nipponbare</strain>
    </source>
</reference>
<gene>
    <name evidence="1" type="primary">OJ1729_E01.15</name>
</gene>
<dbReference type="Proteomes" id="UP000000763">
    <property type="component" value="Chromosome 7"/>
</dbReference>
<organism evidence="1 2">
    <name type="scientific">Oryza sativa subsp. japonica</name>
    <name type="common">Rice</name>
    <dbReference type="NCBI Taxonomy" id="39947"/>
    <lineage>
        <taxon>Eukaryota</taxon>
        <taxon>Viridiplantae</taxon>
        <taxon>Streptophyta</taxon>
        <taxon>Embryophyta</taxon>
        <taxon>Tracheophyta</taxon>
        <taxon>Spermatophyta</taxon>
        <taxon>Magnoliopsida</taxon>
        <taxon>Liliopsida</taxon>
        <taxon>Poales</taxon>
        <taxon>Poaceae</taxon>
        <taxon>BOP clade</taxon>
        <taxon>Oryzoideae</taxon>
        <taxon>Oryzeae</taxon>
        <taxon>Oryzinae</taxon>
        <taxon>Oryza</taxon>
        <taxon>Oryza sativa</taxon>
    </lineage>
</organism>